<dbReference type="OrthoDB" id="9792276at2"/>
<sequence>MKLAVYGYTEYGIRILYKLLEKKDVDQVIFVDNNVSKIGTKTDNIGVVSLYSFLRMYQQKEILKIIIPDYSLSTIRSMKNDLRKNGVKAEDVLIVETKSFIEKLEGLVKFSDYKCYKVPFVQYLSFEASEKCNLNCKRCDHFSNLIDNDNQESADEFTHDLELLSSKIERIGTFSFLGGEPLLNTDLYKLIYVVKSYYPDTQIIVLTNGLLLKQISTELVQAIKETQTIVRMTLYPPMKDKIDDIVQFMRNKEIKFELSKAVDEFWTQLNIEGNSDSHKMLNKCVNSDCFVLKKGKLAKCPITMNISIFNNYFRTEIPQDVLDLSDDSITPEVIHEYLYNPIKTCAYCGREKYYEWERTSGKVKVEEMLCADKIV</sequence>
<dbReference type="Proteomes" id="UP000184278">
    <property type="component" value="Unassembled WGS sequence"/>
</dbReference>
<dbReference type="InterPro" id="IPR029063">
    <property type="entry name" value="SAM-dependent_MTases_sf"/>
</dbReference>
<evidence type="ECO:0000256" key="4">
    <source>
        <dbReference type="ARBA" id="ARBA00022723"/>
    </source>
</evidence>
<dbReference type="PANTHER" id="PTHR43787">
    <property type="entry name" value="FEMO COFACTOR BIOSYNTHESIS PROTEIN NIFB-RELATED"/>
    <property type="match status" value="1"/>
</dbReference>
<keyword evidence="8" id="KW-1185">Reference proteome</keyword>
<keyword evidence="4" id="KW-0479">Metal-binding</keyword>
<dbReference type="Pfam" id="PF13353">
    <property type="entry name" value="Fer4_12"/>
    <property type="match status" value="1"/>
</dbReference>
<dbReference type="SFLD" id="SFLDS00029">
    <property type="entry name" value="Radical_SAM"/>
    <property type="match status" value="1"/>
</dbReference>
<dbReference type="RefSeq" id="WP_073387149.1">
    <property type="nucleotide sequence ID" value="NZ_FQXK01000014.1"/>
</dbReference>
<evidence type="ECO:0000256" key="5">
    <source>
        <dbReference type="ARBA" id="ARBA00023004"/>
    </source>
</evidence>
<evidence type="ECO:0000256" key="6">
    <source>
        <dbReference type="ARBA" id="ARBA00023014"/>
    </source>
</evidence>
<protein>
    <submittedName>
        <fullName evidence="7">Organic radical activating enzyme</fullName>
    </submittedName>
</protein>
<dbReference type="Gene3D" id="3.20.20.70">
    <property type="entry name" value="Aldolase class I"/>
    <property type="match status" value="1"/>
</dbReference>
<dbReference type="InterPro" id="IPR013785">
    <property type="entry name" value="Aldolase_TIM"/>
</dbReference>
<reference evidence="8" key="1">
    <citation type="submission" date="2016-11" db="EMBL/GenBank/DDBJ databases">
        <authorList>
            <person name="Varghese N."/>
            <person name="Submissions S."/>
        </authorList>
    </citation>
    <scope>NUCLEOTIDE SEQUENCE [LARGE SCALE GENOMIC DNA]</scope>
    <source>
        <strain evidence="8">DSM 3071</strain>
    </source>
</reference>
<dbReference type="PANTHER" id="PTHR43787:SF11">
    <property type="entry name" value="UPF0026 PROTEIN SLR1464"/>
    <property type="match status" value="1"/>
</dbReference>
<dbReference type="CDD" id="cd01335">
    <property type="entry name" value="Radical_SAM"/>
    <property type="match status" value="1"/>
</dbReference>
<proteinExistence type="predicted"/>
<dbReference type="EMBL" id="FQXK01000014">
    <property type="protein sequence ID" value="SHI16998.1"/>
    <property type="molecule type" value="Genomic_DNA"/>
</dbReference>
<keyword evidence="5" id="KW-0408">Iron</keyword>
<dbReference type="GO" id="GO:0003824">
    <property type="term" value="F:catalytic activity"/>
    <property type="evidence" value="ECO:0007669"/>
    <property type="project" value="InterPro"/>
</dbReference>
<dbReference type="SUPFAM" id="SSF102114">
    <property type="entry name" value="Radical SAM enzymes"/>
    <property type="match status" value="1"/>
</dbReference>
<organism evidence="7 8">
    <name type="scientific">Butyrivibrio fibrisolvens DSM 3071</name>
    <dbReference type="NCBI Taxonomy" id="1121131"/>
    <lineage>
        <taxon>Bacteria</taxon>
        <taxon>Bacillati</taxon>
        <taxon>Bacillota</taxon>
        <taxon>Clostridia</taxon>
        <taxon>Lachnospirales</taxon>
        <taxon>Lachnospiraceae</taxon>
        <taxon>Butyrivibrio</taxon>
    </lineage>
</organism>
<name>A0A1M5YYW0_BUTFI</name>
<dbReference type="InterPro" id="IPR058240">
    <property type="entry name" value="rSAM_sf"/>
</dbReference>
<dbReference type="SUPFAM" id="SSF53335">
    <property type="entry name" value="S-adenosyl-L-methionine-dependent methyltransferases"/>
    <property type="match status" value="1"/>
</dbReference>
<comment type="cofactor">
    <cofactor evidence="1">
        <name>[4Fe-4S] cluster</name>
        <dbReference type="ChEBI" id="CHEBI:49883"/>
    </cofactor>
</comment>
<dbReference type="AlphaFoldDB" id="A0A1M5YYW0"/>
<dbReference type="GO" id="GO:0051539">
    <property type="term" value="F:4 iron, 4 sulfur cluster binding"/>
    <property type="evidence" value="ECO:0007669"/>
    <property type="project" value="UniProtKB-KW"/>
</dbReference>
<dbReference type="GeneID" id="89508470"/>
<gene>
    <name evidence="7" type="ORF">SAMN02745229_01805</name>
</gene>
<evidence type="ECO:0000256" key="2">
    <source>
        <dbReference type="ARBA" id="ARBA00022485"/>
    </source>
</evidence>
<evidence type="ECO:0000256" key="3">
    <source>
        <dbReference type="ARBA" id="ARBA00022691"/>
    </source>
</evidence>
<dbReference type="Gene3D" id="3.40.50.720">
    <property type="entry name" value="NAD(P)-binding Rossmann-like Domain"/>
    <property type="match status" value="1"/>
</dbReference>
<evidence type="ECO:0000313" key="8">
    <source>
        <dbReference type="Proteomes" id="UP000184278"/>
    </source>
</evidence>
<keyword evidence="3" id="KW-0949">S-adenosyl-L-methionine</keyword>
<evidence type="ECO:0000256" key="1">
    <source>
        <dbReference type="ARBA" id="ARBA00001966"/>
    </source>
</evidence>
<dbReference type="GO" id="GO:0046872">
    <property type="term" value="F:metal ion binding"/>
    <property type="evidence" value="ECO:0007669"/>
    <property type="project" value="UniProtKB-KW"/>
</dbReference>
<dbReference type="InterPro" id="IPR007197">
    <property type="entry name" value="rSAM"/>
</dbReference>
<accession>A0A1M5YYW0</accession>
<evidence type="ECO:0000313" key="7">
    <source>
        <dbReference type="EMBL" id="SHI16998.1"/>
    </source>
</evidence>
<dbReference type="STRING" id="1121131.SAMN02745229_01805"/>
<keyword evidence="6" id="KW-0411">Iron-sulfur</keyword>
<keyword evidence="2" id="KW-0004">4Fe-4S</keyword>